<organism evidence="8 9">
    <name type="scientific">Mesorhizobium liriopis</name>
    <dbReference type="NCBI Taxonomy" id="2953882"/>
    <lineage>
        <taxon>Bacteria</taxon>
        <taxon>Pseudomonadati</taxon>
        <taxon>Pseudomonadota</taxon>
        <taxon>Alphaproteobacteria</taxon>
        <taxon>Hyphomicrobiales</taxon>
        <taxon>Phyllobacteriaceae</taxon>
        <taxon>Mesorhizobium</taxon>
    </lineage>
</organism>
<comment type="similarity">
    <text evidence="2">Belongs to the N-acetylmuramoyl-L-alanine amidase 2 family.</text>
</comment>
<dbReference type="SUPFAM" id="SSF47090">
    <property type="entry name" value="PGBD-like"/>
    <property type="match status" value="1"/>
</dbReference>
<dbReference type="EC" id="3.5.1.28" evidence="3"/>
<protein>
    <recommendedName>
        <fullName evidence="3">N-acetylmuramoyl-L-alanine amidase</fullName>
        <ecNumber evidence="3">3.5.1.28</ecNumber>
    </recommendedName>
</protein>
<comment type="caution">
    <text evidence="8">The sequence shown here is derived from an EMBL/GenBank/DDBJ whole genome shotgun (WGS) entry which is preliminary data.</text>
</comment>
<keyword evidence="4" id="KW-0378">Hydrolase</keyword>
<dbReference type="InterPro" id="IPR002477">
    <property type="entry name" value="Peptidoglycan-bd-like"/>
</dbReference>
<evidence type="ECO:0000256" key="2">
    <source>
        <dbReference type="ARBA" id="ARBA00007553"/>
    </source>
</evidence>
<dbReference type="InterPro" id="IPR036505">
    <property type="entry name" value="Amidase/PGRP_sf"/>
</dbReference>
<gene>
    <name evidence="8" type="ORF">NGM99_09290</name>
</gene>
<dbReference type="RefSeq" id="WP_252818219.1">
    <property type="nucleotide sequence ID" value="NZ_JAMXQS010000004.1"/>
</dbReference>
<evidence type="ECO:0000256" key="3">
    <source>
        <dbReference type="ARBA" id="ARBA00011901"/>
    </source>
</evidence>
<sequence>MTKESFAPDQPGVTVRPSLNHGERRGVARPNILLLHYTGMESGQAAESWLCNPVSEVSCHYIVHEDGRIVQMVQESRRAWHAGRSSWQGHDDINSRSVGIEIVNPGHNIGYRDFPDEQIAAVIELCGGIIDRYGIPIERVLAHSDVAPGRKVDPGEKFPWKRLADAGVAFHVEPSMAQGEGLRTGDRGEPVAVLRDALKRIGYGLEPGDEFDGPLKIVVEAFQRRFRPALVDGDADLGTLETLQHVSAALFGCKASPESV</sequence>
<evidence type="ECO:0000313" key="9">
    <source>
        <dbReference type="Proteomes" id="UP001205906"/>
    </source>
</evidence>
<dbReference type="InterPro" id="IPR036365">
    <property type="entry name" value="PGBD-like_sf"/>
</dbReference>
<dbReference type="PANTHER" id="PTHR30417:SF1">
    <property type="entry name" value="N-ACETYLMURAMOYL-L-ALANINE AMIDASE AMID"/>
    <property type="match status" value="1"/>
</dbReference>
<dbReference type="PANTHER" id="PTHR30417">
    <property type="entry name" value="N-ACETYLMURAMOYL-L-ALANINE AMIDASE AMID"/>
    <property type="match status" value="1"/>
</dbReference>
<name>A0ABT1C5B8_9HYPH</name>
<dbReference type="Pfam" id="PF01510">
    <property type="entry name" value="Amidase_2"/>
    <property type="match status" value="1"/>
</dbReference>
<evidence type="ECO:0000256" key="1">
    <source>
        <dbReference type="ARBA" id="ARBA00001561"/>
    </source>
</evidence>
<dbReference type="Pfam" id="PF01471">
    <property type="entry name" value="PG_binding_1"/>
    <property type="match status" value="1"/>
</dbReference>
<keyword evidence="5" id="KW-0961">Cell wall biogenesis/degradation</keyword>
<accession>A0ABT1C5B8</accession>
<evidence type="ECO:0000256" key="4">
    <source>
        <dbReference type="ARBA" id="ARBA00022801"/>
    </source>
</evidence>
<dbReference type="Gene3D" id="3.40.80.10">
    <property type="entry name" value="Peptidoglycan recognition protein-like"/>
    <property type="match status" value="1"/>
</dbReference>
<dbReference type="Proteomes" id="UP001205906">
    <property type="component" value="Unassembled WGS sequence"/>
</dbReference>
<evidence type="ECO:0000256" key="5">
    <source>
        <dbReference type="ARBA" id="ARBA00023316"/>
    </source>
</evidence>
<feature type="domain" description="N-acetylmuramoyl-L-alanine amidase" evidence="7">
    <location>
        <begin position="17"/>
        <end position="155"/>
    </location>
</feature>
<evidence type="ECO:0000259" key="7">
    <source>
        <dbReference type="SMART" id="SM00644"/>
    </source>
</evidence>
<evidence type="ECO:0000313" key="8">
    <source>
        <dbReference type="EMBL" id="MCO6049987.1"/>
    </source>
</evidence>
<dbReference type="InterPro" id="IPR051206">
    <property type="entry name" value="NAMLAA_amidase_2"/>
</dbReference>
<reference evidence="8 9" key="1">
    <citation type="submission" date="2022-06" db="EMBL/GenBank/DDBJ databases">
        <title>Mesorhizobium sp. strain RP14 Genome sequencing and assembly.</title>
        <authorList>
            <person name="Kim I."/>
        </authorList>
    </citation>
    <scope>NUCLEOTIDE SEQUENCE [LARGE SCALE GENOMIC DNA]</scope>
    <source>
        <strain evidence="9">RP14(2022)</strain>
    </source>
</reference>
<dbReference type="EMBL" id="JAMXQS010000004">
    <property type="protein sequence ID" value="MCO6049987.1"/>
    <property type="molecule type" value="Genomic_DNA"/>
</dbReference>
<keyword evidence="9" id="KW-1185">Reference proteome</keyword>
<evidence type="ECO:0000256" key="6">
    <source>
        <dbReference type="SAM" id="MobiDB-lite"/>
    </source>
</evidence>
<dbReference type="CDD" id="cd06583">
    <property type="entry name" value="PGRP"/>
    <property type="match status" value="1"/>
</dbReference>
<comment type="catalytic activity">
    <reaction evidence="1">
        <text>Hydrolyzes the link between N-acetylmuramoyl residues and L-amino acid residues in certain cell-wall glycopeptides.</text>
        <dbReference type="EC" id="3.5.1.28"/>
    </reaction>
</comment>
<feature type="region of interest" description="Disordered" evidence="6">
    <location>
        <begin position="1"/>
        <end position="22"/>
    </location>
</feature>
<dbReference type="SMART" id="SM00644">
    <property type="entry name" value="Ami_2"/>
    <property type="match status" value="1"/>
</dbReference>
<proteinExistence type="inferred from homology"/>
<dbReference type="InterPro" id="IPR036366">
    <property type="entry name" value="PGBDSf"/>
</dbReference>
<dbReference type="Gene3D" id="1.10.101.10">
    <property type="entry name" value="PGBD-like superfamily/PGBD"/>
    <property type="match status" value="1"/>
</dbReference>
<dbReference type="SUPFAM" id="SSF55846">
    <property type="entry name" value="N-acetylmuramoyl-L-alanine amidase-like"/>
    <property type="match status" value="1"/>
</dbReference>
<dbReference type="InterPro" id="IPR002502">
    <property type="entry name" value="Amidase_domain"/>
</dbReference>